<evidence type="ECO:0000256" key="6">
    <source>
        <dbReference type="PROSITE-ProRule" id="PRU00236"/>
    </source>
</evidence>
<dbReference type="Proteomes" id="UP000198406">
    <property type="component" value="Unassembled WGS sequence"/>
</dbReference>
<gene>
    <name evidence="9" type="ORF">FisN_26Lh156</name>
</gene>
<dbReference type="InterPro" id="IPR026591">
    <property type="entry name" value="Sirtuin_cat_small_dom_sf"/>
</dbReference>
<dbReference type="InParanoid" id="A0A1Z5K5D8"/>
<dbReference type="AlphaFoldDB" id="A0A1Z5K5D8"/>
<dbReference type="GO" id="GO:0070403">
    <property type="term" value="F:NAD+ binding"/>
    <property type="evidence" value="ECO:0007669"/>
    <property type="project" value="InterPro"/>
</dbReference>
<dbReference type="SUPFAM" id="SSF52467">
    <property type="entry name" value="DHS-like NAD/FAD-binding domain"/>
    <property type="match status" value="1"/>
</dbReference>
<sequence length="431" mass="48143">MSSADDLIDNNNQEETPSSSSSKRPRLSEEEEEERGGDDDDDESVSIDLDSLDRESLMALLTQISASQNIPLSVLLQSLNQQPFDDDDDDDEDIEYPFGTVPTNLQQVAEFIQSDQCQRILVLAGAGMSVAAGIPDYRSENGFYATLSAHQLTATPQQQAAIQQDKTFALDQHLFLENPLPCLELKRDFILGVHEQRWKPTLAHRFCALLAQQHSHKLVRWYTQNIDGLEDLSTLGEKVVHVHGTMSQADCAHCGARQDTAAFHQHVKTHIKDVTGHDPTAPTTSQPMRCSHCHQPGVKPAIVLFRSSLPKVFFERLPQDLPDIDLLLILGTSLRVAPANSIVWRVPSTCLRVVINREPVGQHLGIRHSNSRRDFHAAGDCEHVVLELMEHLGWLSLLEDCVDDLPPSSAQLLRDKLNEKKQQQSQECGKQ</sequence>
<keyword evidence="10" id="KW-1185">Reference proteome</keyword>
<dbReference type="OrthoDB" id="420264at2759"/>
<evidence type="ECO:0000256" key="7">
    <source>
        <dbReference type="SAM" id="MobiDB-lite"/>
    </source>
</evidence>
<proteinExistence type="predicted"/>
<dbReference type="GO" id="GO:0005634">
    <property type="term" value="C:nucleus"/>
    <property type="evidence" value="ECO:0007669"/>
    <property type="project" value="TreeGrafter"/>
</dbReference>
<dbReference type="PROSITE" id="PS50305">
    <property type="entry name" value="SIRTUIN"/>
    <property type="match status" value="1"/>
</dbReference>
<dbReference type="PANTHER" id="PTHR11085:SF6">
    <property type="entry name" value="NAD-DEPENDENT PROTEIN DEACETYLASE SIRTUIN-2"/>
    <property type="match status" value="1"/>
</dbReference>
<keyword evidence="5" id="KW-0520">NAD</keyword>
<evidence type="ECO:0000256" key="4">
    <source>
        <dbReference type="ARBA" id="ARBA00022833"/>
    </source>
</evidence>
<organism evidence="9 10">
    <name type="scientific">Fistulifera solaris</name>
    <name type="common">Oleaginous diatom</name>
    <dbReference type="NCBI Taxonomy" id="1519565"/>
    <lineage>
        <taxon>Eukaryota</taxon>
        <taxon>Sar</taxon>
        <taxon>Stramenopiles</taxon>
        <taxon>Ochrophyta</taxon>
        <taxon>Bacillariophyta</taxon>
        <taxon>Bacillariophyceae</taxon>
        <taxon>Bacillariophycidae</taxon>
        <taxon>Naviculales</taxon>
        <taxon>Naviculaceae</taxon>
        <taxon>Fistulifera</taxon>
    </lineage>
</organism>
<accession>A0A1Z5K5D8</accession>
<keyword evidence="4 6" id="KW-0862">Zinc</keyword>
<dbReference type="InterPro" id="IPR026590">
    <property type="entry name" value="Ssirtuin_cat_dom"/>
</dbReference>
<protein>
    <recommendedName>
        <fullName evidence="8">Deacetylase sirtuin-type domain-containing protein</fullName>
    </recommendedName>
</protein>
<feature type="compositionally biased region" description="Polar residues" evidence="7">
    <location>
        <begin position="1"/>
        <end position="13"/>
    </location>
</feature>
<evidence type="ECO:0000256" key="1">
    <source>
        <dbReference type="ARBA" id="ARBA00001947"/>
    </source>
</evidence>
<reference evidence="9 10" key="1">
    <citation type="journal article" date="2015" name="Plant Cell">
        <title>Oil accumulation by the oleaginous diatom Fistulifera solaris as revealed by the genome and transcriptome.</title>
        <authorList>
            <person name="Tanaka T."/>
            <person name="Maeda Y."/>
            <person name="Veluchamy A."/>
            <person name="Tanaka M."/>
            <person name="Abida H."/>
            <person name="Marechal E."/>
            <person name="Bowler C."/>
            <person name="Muto M."/>
            <person name="Sunaga Y."/>
            <person name="Tanaka M."/>
            <person name="Yoshino T."/>
            <person name="Taniguchi T."/>
            <person name="Fukuda Y."/>
            <person name="Nemoto M."/>
            <person name="Matsumoto M."/>
            <person name="Wong P.S."/>
            <person name="Aburatani S."/>
            <person name="Fujibuchi W."/>
        </authorList>
    </citation>
    <scope>NUCLEOTIDE SEQUENCE [LARGE SCALE GENOMIC DNA]</scope>
    <source>
        <strain evidence="9 10">JPCC DA0580</strain>
    </source>
</reference>
<feature type="binding site" evidence="6">
    <location>
        <position position="290"/>
    </location>
    <ligand>
        <name>Zn(2+)</name>
        <dbReference type="ChEBI" id="CHEBI:29105"/>
    </ligand>
</feature>
<dbReference type="InterPro" id="IPR003000">
    <property type="entry name" value="Sirtuin"/>
</dbReference>
<evidence type="ECO:0000256" key="3">
    <source>
        <dbReference type="ARBA" id="ARBA00022723"/>
    </source>
</evidence>
<feature type="domain" description="Deacetylase sirtuin-type" evidence="8">
    <location>
        <begin position="98"/>
        <end position="395"/>
    </location>
</feature>
<feature type="binding site" evidence="6">
    <location>
        <position position="254"/>
    </location>
    <ligand>
        <name>Zn(2+)</name>
        <dbReference type="ChEBI" id="CHEBI:29105"/>
    </ligand>
</feature>
<dbReference type="Pfam" id="PF02146">
    <property type="entry name" value="SIR2"/>
    <property type="match status" value="1"/>
</dbReference>
<feature type="binding site" evidence="6">
    <location>
        <position position="251"/>
    </location>
    <ligand>
        <name>Zn(2+)</name>
        <dbReference type="ChEBI" id="CHEBI:29105"/>
    </ligand>
</feature>
<evidence type="ECO:0000259" key="8">
    <source>
        <dbReference type="PROSITE" id="PS50305"/>
    </source>
</evidence>
<dbReference type="InterPro" id="IPR029035">
    <property type="entry name" value="DHS-like_NAD/FAD-binding_dom"/>
</dbReference>
<keyword evidence="2" id="KW-0808">Transferase</keyword>
<feature type="binding site" evidence="6">
    <location>
        <position position="293"/>
    </location>
    <ligand>
        <name>Zn(2+)</name>
        <dbReference type="ChEBI" id="CHEBI:29105"/>
    </ligand>
</feature>
<name>A0A1Z5K5D8_FISSO</name>
<dbReference type="InterPro" id="IPR050134">
    <property type="entry name" value="NAD-dep_sirtuin_deacylases"/>
</dbReference>
<feature type="compositionally biased region" description="Acidic residues" evidence="7">
    <location>
        <begin position="29"/>
        <end position="45"/>
    </location>
</feature>
<evidence type="ECO:0000256" key="5">
    <source>
        <dbReference type="ARBA" id="ARBA00023027"/>
    </source>
</evidence>
<dbReference type="Gene3D" id="3.40.50.1220">
    <property type="entry name" value="TPP-binding domain"/>
    <property type="match status" value="1"/>
</dbReference>
<keyword evidence="3 6" id="KW-0479">Metal-binding</keyword>
<comment type="cofactor">
    <cofactor evidence="1">
        <name>Zn(2+)</name>
        <dbReference type="ChEBI" id="CHEBI:29105"/>
    </cofactor>
</comment>
<dbReference type="GO" id="GO:0046872">
    <property type="term" value="F:metal ion binding"/>
    <property type="evidence" value="ECO:0007669"/>
    <property type="project" value="UniProtKB-KW"/>
</dbReference>
<comment type="caution">
    <text evidence="9">The sequence shown here is derived from an EMBL/GenBank/DDBJ whole genome shotgun (WGS) entry which is preliminary data.</text>
</comment>
<dbReference type="EMBL" id="BDSP01000160">
    <property type="protein sequence ID" value="GAX21198.1"/>
    <property type="molecule type" value="Genomic_DNA"/>
</dbReference>
<feature type="active site" description="Proton acceptor" evidence="6">
    <location>
        <position position="243"/>
    </location>
</feature>
<dbReference type="PANTHER" id="PTHR11085">
    <property type="entry name" value="NAD-DEPENDENT PROTEIN DEACYLASE SIRTUIN-5, MITOCHONDRIAL-RELATED"/>
    <property type="match status" value="1"/>
</dbReference>
<dbReference type="GO" id="GO:0017136">
    <property type="term" value="F:histone deacetylase activity, NAD-dependent"/>
    <property type="evidence" value="ECO:0007669"/>
    <property type="project" value="TreeGrafter"/>
</dbReference>
<evidence type="ECO:0000313" key="10">
    <source>
        <dbReference type="Proteomes" id="UP000198406"/>
    </source>
</evidence>
<feature type="region of interest" description="Disordered" evidence="7">
    <location>
        <begin position="1"/>
        <end position="46"/>
    </location>
</feature>
<evidence type="ECO:0000313" key="9">
    <source>
        <dbReference type="EMBL" id="GAX21198.1"/>
    </source>
</evidence>
<evidence type="ECO:0000256" key="2">
    <source>
        <dbReference type="ARBA" id="ARBA00022679"/>
    </source>
</evidence>
<dbReference type="Gene3D" id="3.30.1600.10">
    <property type="entry name" value="SIR2/SIRT2 'Small Domain"/>
    <property type="match status" value="1"/>
</dbReference>